<organism evidence="1">
    <name type="scientific">Zea mays</name>
    <name type="common">Maize</name>
    <dbReference type="NCBI Taxonomy" id="4577"/>
    <lineage>
        <taxon>Eukaryota</taxon>
        <taxon>Viridiplantae</taxon>
        <taxon>Streptophyta</taxon>
        <taxon>Embryophyta</taxon>
        <taxon>Tracheophyta</taxon>
        <taxon>Spermatophyta</taxon>
        <taxon>Magnoliopsida</taxon>
        <taxon>Liliopsida</taxon>
        <taxon>Poales</taxon>
        <taxon>Poaceae</taxon>
        <taxon>PACMAD clade</taxon>
        <taxon>Panicoideae</taxon>
        <taxon>Andropogonodae</taxon>
        <taxon>Andropogoneae</taxon>
        <taxon>Tripsacinae</taxon>
        <taxon>Zea</taxon>
    </lineage>
</organism>
<gene>
    <name evidence="1" type="ORF">Zm00014a_038330</name>
</gene>
<name>A0A317YJY5_MAIZE</name>
<dbReference type="Proteomes" id="UP000251960">
    <property type="component" value="Chromosome 1"/>
</dbReference>
<comment type="caution">
    <text evidence="1">The sequence shown here is derived from an EMBL/GenBank/DDBJ whole genome shotgun (WGS) entry which is preliminary data.</text>
</comment>
<dbReference type="AlphaFoldDB" id="A0A317YJY5"/>
<reference evidence="1" key="1">
    <citation type="journal article" date="2018" name="Nat. Genet.">
        <title>Extensive intraspecific gene order and gene structural variations between Mo17 and other maize genomes.</title>
        <authorList>
            <person name="Sun S."/>
            <person name="Zhou Y."/>
            <person name="Chen J."/>
            <person name="Shi J."/>
            <person name="Zhao H."/>
            <person name="Zhao H."/>
            <person name="Song W."/>
            <person name="Zhang M."/>
            <person name="Cui Y."/>
            <person name="Dong X."/>
            <person name="Liu H."/>
            <person name="Ma X."/>
            <person name="Jiao Y."/>
            <person name="Wang B."/>
            <person name="Wei X."/>
            <person name="Stein J.C."/>
            <person name="Glaubitz J.C."/>
            <person name="Lu F."/>
            <person name="Yu G."/>
            <person name="Liang C."/>
            <person name="Fengler K."/>
            <person name="Li B."/>
            <person name="Rafalski A."/>
            <person name="Schnable P.S."/>
            <person name="Ware D.H."/>
            <person name="Buckler E.S."/>
            <person name="Lai J."/>
        </authorList>
    </citation>
    <scope>NUCLEOTIDE SEQUENCE [LARGE SCALE GENOMIC DNA]</scope>
    <source>
        <tissue evidence="1">Seedling</tissue>
    </source>
</reference>
<protein>
    <submittedName>
        <fullName evidence="1">Uncharacterized protein</fullName>
    </submittedName>
</protein>
<proteinExistence type="predicted"/>
<dbReference type="EMBL" id="NCVQ01000001">
    <property type="protein sequence ID" value="PWZ58191.1"/>
    <property type="molecule type" value="Genomic_DNA"/>
</dbReference>
<sequence length="21" mass="2444">MAKRNGWHCIGIIKHDTIRHG</sequence>
<evidence type="ECO:0000313" key="1">
    <source>
        <dbReference type="EMBL" id="PWZ58191.1"/>
    </source>
</evidence>
<accession>A0A317YJY5</accession>